<accession>A0ABQ5UMN8</accession>
<dbReference type="PANTHER" id="PTHR43680">
    <property type="entry name" value="NITRATE REDUCTASE MOLYBDENUM COFACTOR ASSEMBLY CHAPERONE"/>
    <property type="match status" value="1"/>
</dbReference>
<dbReference type="Gene3D" id="1.10.3480.10">
    <property type="entry name" value="TorD-like"/>
    <property type="match status" value="1"/>
</dbReference>
<proteinExistence type="predicted"/>
<dbReference type="InterPro" id="IPR020945">
    <property type="entry name" value="DMSO/NO3_reduct_chaperone"/>
</dbReference>
<dbReference type="Proteomes" id="UP001161405">
    <property type="component" value="Unassembled WGS sequence"/>
</dbReference>
<dbReference type="PANTHER" id="PTHR43680:SF2">
    <property type="entry name" value="NITRATE REDUCTASE MOLYBDENUM COFACTOR ASSEMBLY CHAPERONE NARJ"/>
    <property type="match status" value="1"/>
</dbReference>
<dbReference type="Pfam" id="PF02613">
    <property type="entry name" value="Nitrate_red_del"/>
    <property type="match status" value="1"/>
</dbReference>
<comment type="caution">
    <text evidence="3">The sequence shown here is derived from an EMBL/GenBank/DDBJ whole genome shotgun (WGS) entry which is preliminary data.</text>
</comment>
<evidence type="ECO:0000256" key="1">
    <source>
        <dbReference type="ARBA" id="ARBA00023063"/>
    </source>
</evidence>
<dbReference type="SUPFAM" id="SSF89155">
    <property type="entry name" value="TorD-like"/>
    <property type="match status" value="1"/>
</dbReference>
<dbReference type="NCBIfam" id="TIGR00684">
    <property type="entry name" value="narJ"/>
    <property type="match status" value="1"/>
</dbReference>
<dbReference type="InterPro" id="IPR003765">
    <property type="entry name" value="NO3_reductase_chaperone_NarJ"/>
</dbReference>
<dbReference type="EMBL" id="BSNI01000001">
    <property type="protein sequence ID" value="GLQ15833.1"/>
    <property type="molecule type" value="Genomic_DNA"/>
</dbReference>
<reference evidence="3" key="2">
    <citation type="submission" date="2023-01" db="EMBL/GenBank/DDBJ databases">
        <title>Draft genome sequence of Maritalea porphyrae strain NBRC 107169.</title>
        <authorList>
            <person name="Sun Q."/>
            <person name="Mori K."/>
        </authorList>
    </citation>
    <scope>NUCLEOTIDE SEQUENCE</scope>
    <source>
        <strain evidence="3">NBRC 107169</strain>
    </source>
</reference>
<keyword evidence="1" id="KW-0534">Nitrate assimilation</keyword>
<evidence type="ECO:0000313" key="3">
    <source>
        <dbReference type="EMBL" id="GLQ15833.1"/>
    </source>
</evidence>
<keyword evidence="4" id="KW-1185">Reference proteome</keyword>
<evidence type="ECO:0000313" key="4">
    <source>
        <dbReference type="Proteomes" id="UP001161405"/>
    </source>
</evidence>
<dbReference type="InterPro" id="IPR036411">
    <property type="entry name" value="TorD-like_sf"/>
</dbReference>
<dbReference type="RefSeq" id="WP_284360896.1">
    <property type="nucleotide sequence ID" value="NZ_BSNI01000001.1"/>
</dbReference>
<evidence type="ECO:0000256" key="2">
    <source>
        <dbReference type="SAM" id="MobiDB-lite"/>
    </source>
</evidence>
<name>A0ABQ5UMN8_9HYPH</name>
<protein>
    <submittedName>
        <fullName evidence="3">Nitrate reductase molybdenum cofactor assembly chaperone</fullName>
    </submittedName>
</protein>
<sequence length="234" mass="26255">MANALKIISTLLSYPSKDLKDAALELKAAVLDDGLTGEPEKALLNELIDDITSRDVYEAQERYVELFDRTRTLSLHLFEHVHGESRDRGQAMVDLKQMYEEQGFELSVSDLPDFLPMFLEFASIQIENEREELLGQTVHILSALRQRLEKKKSIYANAFQALEAIISTQADPAVVEEILSVPDDDPNDLEALDAVWEEEAITFGGGQGEEDCGPDRLGRQMRAARRPAPQPTIQ</sequence>
<gene>
    <name evidence="3" type="ORF">GCM10007879_00820</name>
</gene>
<feature type="region of interest" description="Disordered" evidence="2">
    <location>
        <begin position="203"/>
        <end position="234"/>
    </location>
</feature>
<reference evidence="3" key="1">
    <citation type="journal article" date="2014" name="Int. J. Syst. Evol. Microbiol.">
        <title>Complete genome of a new Firmicutes species belonging to the dominant human colonic microbiota ('Ruminococcus bicirculans') reveals two chromosomes and a selective capacity to utilize plant glucans.</title>
        <authorList>
            <consortium name="NISC Comparative Sequencing Program"/>
            <person name="Wegmann U."/>
            <person name="Louis P."/>
            <person name="Goesmann A."/>
            <person name="Henrissat B."/>
            <person name="Duncan S.H."/>
            <person name="Flint H.J."/>
        </authorList>
    </citation>
    <scope>NUCLEOTIDE SEQUENCE</scope>
    <source>
        <strain evidence="3">NBRC 107169</strain>
    </source>
</reference>
<organism evidence="3 4">
    <name type="scientific">Maritalea porphyrae</name>
    <dbReference type="NCBI Taxonomy" id="880732"/>
    <lineage>
        <taxon>Bacteria</taxon>
        <taxon>Pseudomonadati</taxon>
        <taxon>Pseudomonadota</taxon>
        <taxon>Alphaproteobacteria</taxon>
        <taxon>Hyphomicrobiales</taxon>
        <taxon>Devosiaceae</taxon>
        <taxon>Maritalea</taxon>
    </lineage>
</organism>